<keyword evidence="4" id="KW-0802">TPR repeat</keyword>
<dbReference type="CDD" id="cd05804">
    <property type="entry name" value="StaR_like"/>
    <property type="match status" value="1"/>
</dbReference>
<evidence type="ECO:0000256" key="1">
    <source>
        <dbReference type="ARBA" id="ARBA00005857"/>
    </source>
</evidence>
<dbReference type="RefSeq" id="XP_013787878.1">
    <property type="nucleotide sequence ID" value="XM_013932424.2"/>
</dbReference>
<dbReference type="InterPro" id="IPR011990">
    <property type="entry name" value="TPR-like_helical_dom_sf"/>
</dbReference>
<evidence type="ECO:0000256" key="3">
    <source>
        <dbReference type="ARBA" id="ARBA00022737"/>
    </source>
</evidence>
<dbReference type="PANTHER" id="PTHR16263:SF4">
    <property type="entry name" value="TETRATRICOPEPTIDE REPEAT PROTEIN 38"/>
    <property type="match status" value="1"/>
</dbReference>
<organism evidence="5 6">
    <name type="scientific">Limulus polyphemus</name>
    <name type="common">Atlantic horseshoe crab</name>
    <dbReference type="NCBI Taxonomy" id="6850"/>
    <lineage>
        <taxon>Eukaryota</taxon>
        <taxon>Metazoa</taxon>
        <taxon>Ecdysozoa</taxon>
        <taxon>Arthropoda</taxon>
        <taxon>Chelicerata</taxon>
        <taxon>Merostomata</taxon>
        <taxon>Xiphosura</taxon>
        <taxon>Limulidae</taxon>
        <taxon>Limulus</taxon>
    </lineage>
</organism>
<sequence>MGHVMCIGLNLWVNGSSPRLDSKLKLDLENVEILASKQEEVLTWREKSHVEAIRLFADGNWEGTTRVLDDILVEYPTDMLAIKMAHNVHFFQGHLQHMRDTIGRVLPQWKPTTPLYNYLFGMYAYGLEETNFYSEAEDFCRKGLELNCKDGWATHTLAHVFEMQGRTTEGIDFLSSTVKNWELSNLLASHNFWHWALYHIEQGEVEAAVDIFDTQIGRRLHSGGFLEIVDCTSLLYRLELEGAKVKDRWREVLEVNRSHIEDRTVAFYDVHVFMSCLGANDDDATNLMMNSLDEFIRENKGTYCNISADVGIKIIEALRAYHEGSYDRVVSLLYPVRYKIAQIGGSNAQRDLFNLLLIHAALKSSDRNHHRLARSLLYERKSLKESSPMTDRLMARALALHPA</sequence>
<dbReference type="Gene3D" id="1.25.40.10">
    <property type="entry name" value="Tetratricopeptide repeat domain"/>
    <property type="match status" value="1"/>
</dbReference>
<dbReference type="SUPFAM" id="SSF48452">
    <property type="entry name" value="TPR-like"/>
    <property type="match status" value="1"/>
</dbReference>
<evidence type="ECO:0000313" key="6">
    <source>
        <dbReference type="RefSeq" id="XP_013787878.1"/>
    </source>
</evidence>
<evidence type="ECO:0000256" key="4">
    <source>
        <dbReference type="ARBA" id="ARBA00022803"/>
    </source>
</evidence>
<dbReference type="InterPro" id="IPR033891">
    <property type="entry name" value="TTC38"/>
</dbReference>
<protein>
    <recommendedName>
        <fullName evidence="2">Tetratricopeptide repeat protein 38</fullName>
    </recommendedName>
</protein>
<name>A0ABM1BSM2_LIMPO</name>
<proteinExistence type="inferred from homology"/>
<comment type="similarity">
    <text evidence="1">Belongs to the TTC38 family.</text>
</comment>
<dbReference type="PANTHER" id="PTHR16263">
    <property type="entry name" value="TETRATRICOPEPTIDE REPEAT PROTEIN 38"/>
    <property type="match status" value="1"/>
</dbReference>
<keyword evidence="5" id="KW-1185">Reference proteome</keyword>
<evidence type="ECO:0000313" key="5">
    <source>
        <dbReference type="Proteomes" id="UP000694941"/>
    </source>
</evidence>
<accession>A0ABM1BSM2</accession>
<evidence type="ECO:0000256" key="2">
    <source>
        <dbReference type="ARBA" id="ARBA00019992"/>
    </source>
</evidence>
<dbReference type="Proteomes" id="UP000694941">
    <property type="component" value="Unplaced"/>
</dbReference>
<reference evidence="6" key="1">
    <citation type="submission" date="2025-08" db="UniProtKB">
        <authorList>
            <consortium name="RefSeq"/>
        </authorList>
    </citation>
    <scope>IDENTIFICATION</scope>
    <source>
        <tissue evidence="6">Muscle</tissue>
    </source>
</reference>
<dbReference type="GeneID" id="106471800"/>
<keyword evidence="3" id="KW-0677">Repeat</keyword>
<gene>
    <name evidence="6" type="primary">LOC106471800</name>
</gene>